<protein>
    <submittedName>
        <fullName evidence="3">Uncharacterized protein</fullName>
    </submittedName>
</protein>
<evidence type="ECO:0000256" key="1">
    <source>
        <dbReference type="SAM" id="MobiDB-lite"/>
    </source>
</evidence>
<keyword evidence="2" id="KW-1185">Reference proteome</keyword>
<dbReference type="Proteomes" id="UP000887572">
    <property type="component" value="Unplaced"/>
</dbReference>
<dbReference type="AlphaFoldDB" id="A0A914HH64"/>
<reference evidence="3" key="1">
    <citation type="submission" date="2022-11" db="UniProtKB">
        <authorList>
            <consortium name="WormBaseParasite"/>
        </authorList>
    </citation>
    <scope>IDENTIFICATION</scope>
</reference>
<name>A0A914HH64_GLORO</name>
<evidence type="ECO:0000313" key="2">
    <source>
        <dbReference type="Proteomes" id="UP000887572"/>
    </source>
</evidence>
<dbReference type="WBParaSite" id="Gr19_v10_g16583.t1">
    <property type="protein sequence ID" value="Gr19_v10_g16583.t1"/>
    <property type="gene ID" value="Gr19_v10_g16583"/>
</dbReference>
<accession>A0A914HH64</accession>
<organism evidence="2 3">
    <name type="scientific">Globodera rostochiensis</name>
    <name type="common">Golden nematode worm</name>
    <name type="synonym">Heterodera rostochiensis</name>
    <dbReference type="NCBI Taxonomy" id="31243"/>
    <lineage>
        <taxon>Eukaryota</taxon>
        <taxon>Metazoa</taxon>
        <taxon>Ecdysozoa</taxon>
        <taxon>Nematoda</taxon>
        <taxon>Chromadorea</taxon>
        <taxon>Rhabditida</taxon>
        <taxon>Tylenchina</taxon>
        <taxon>Tylenchomorpha</taxon>
        <taxon>Tylenchoidea</taxon>
        <taxon>Heteroderidae</taxon>
        <taxon>Heteroderinae</taxon>
        <taxon>Globodera</taxon>
    </lineage>
</organism>
<feature type="region of interest" description="Disordered" evidence="1">
    <location>
        <begin position="1"/>
        <end position="26"/>
    </location>
</feature>
<sequence length="66" mass="7966">METRKRPEPPERMEPEERQTEEAGRVTNLKKPEETKTEMILVPEKMEMKKRPETPERIEMECKIPE</sequence>
<proteinExistence type="predicted"/>
<evidence type="ECO:0000313" key="3">
    <source>
        <dbReference type="WBParaSite" id="Gr19_v10_g16583.t1"/>
    </source>
</evidence>